<dbReference type="RefSeq" id="WP_211257885.1">
    <property type="nucleotide sequence ID" value="NZ_FWYC01000013.1"/>
</dbReference>
<evidence type="ECO:0000256" key="2">
    <source>
        <dbReference type="ARBA" id="ARBA00022840"/>
    </source>
</evidence>
<dbReference type="InterPro" id="IPR003593">
    <property type="entry name" value="AAA+_ATPase"/>
</dbReference>
<dbReference type="GO" id="GO:0005886">
    <property type="term" value="C:plasma membrane"/>
    <property type="evidence" value="ECO:0007669"/>
    <property type="project" value="TreeGrafter"/>
</dbReference>
<dbReference type="eggNOG" id="COG1136">
    <property type="taxonomic scope" value="Bacteria"/>
</dbReference>
<proteinExistence type="predicted"/>
<dbReference type="AlphaFoldDB" id="A0A1W2FDI7"/>
<reference evidence="5" key="1">
    <citation type="submission" date="2017-04" db="EMBL/GenBank/DDBJ databases">
        <authorList>
            <person name="Varghese N."/>
            <person name="Submissions S."/>
        </authorList>
    </citation>
    <scope>NUCLEOTIDE SEQUENCE [LARGE SCALE GENOMIC DNA]</scope>
    <source>
        <strain evidence="5">DSM 44073</strain>
    </source>
</reference>
<dbReference type="SMART" id="SM00382">
    <property type="entry name" value="AAA"/>
    <property type="match status" value="1"/>
</dbReference>
<gene>
    <name evidence="4" type="ORF">SAMN05660733_05754</name>
</gene>
<dbReference type="GO" id="GO:0016887">
    <property type="term" value="F:ATP hydrolysis activity"/>
    <property type="evidence" value="ECO:0007669"/>
    <property type="project" value="InterPro"/>
</dbReference>
<dbReference type="SUPFAM" id="SSF52540">
    <property type="entry name" value="P-loop containing nucleoside triphosphate hydrolases"/>
    <property type="match status" value="1"/>
</dbReference>
<dbReference type="PANTHER" id="PTHR24220">
    <property type="entry name" value="IMPORT ATP-BINDING PROTEIN"/>
    <property type="match status" value="1"/>
</dbReference>
<keyword evidence="5" id="KW-1185">Reference proteome</keyword>
<evidence type="ECO:0000313" key="4">
    <source>
        <dbReference type="EMBL" id="SMD19957.1"/>
    </source>
</evidence>
<dbReference type="GO" id="GO:0005524">
    <property type="term" value="F:ATP binding"/>
    <property type="evidence" value="ECO:0007669"/>
    <property type="project" value="UniProtKB-KW"/>
</dbReference>
<evidence type="ECO:0000313" key="5">
    <source>
        <dbReference type="Proteomes" id="UP000192840"/>
    </source>
</evidence>
<sequence length="228" mass="23994">MNTHHVLRVDGLSYRVGDRQLFDNLNLTLGSGRSVAVLGPSGSGKSSLLSLALGLIKPQSGTIEIDGRDITALGRRELALLRAESVGMVFQFAELLSELSPAENVALAALLAGRSGPELDAEVARLLDELGVPRSASVSTLSGGERQRAAVARALINRPRLLLADEPTGSLDDKNRDLVADMLFELPQRHGCGLLVVTHDGAVAERADHVLTVSGRDLVPLAGSGATR</sequence>
<dbReference type="PROSITE" id="PS50893">
    <property type="entry name" value="ABC_TRANSPORTER_2"/>
    <property type="match status" value="1"/>
</dbReference>
<keyword evidence="1" id="KW-0547">Nucleotide-binding</keyword>
<dbReference type="InterPro" id="IPR015854">
    <property type="entry name" value="ABC_transpr_LolD-like"/>
</dbReference>
<keyword evidence="2 4" id="KW-0067">ATP-binding</keyword>
<feature type="domain" description="ABC transporter" evidence="3">
    <location>
        <begin position="7"/>
        <end position="226"/>
    </location>
</feature>
<dbReference type="InterPro" id="IPR003439">
    <property type="entry name" value="ABC_transporter-like_ATP-bd"/>
</dbReference>
<organism evidence="4 5">
    <name type="scientific">Lentzea albidocapillata</name>
    <dbReference type="NCBI Taxonomy" id="40571"/>
    <lineage>
        <taxon>Bacteria</taxon>
        <taxon>Bacillati</taxon>
        <taxon>Actinomycetota</taxon>
        <taxon>Actinomycetes</taxon>
        <taxon>Pseudonocardiales</taxon>
        <taxon>Pseudonocardiaceae</taxon>
        <taxon>Lentzea</taxon>
    </lineage>
</organism>
<dbReference type="Proteomes" id="UP000192840">
    <property type="component" value="Unassembled WGS sequence"/>
</dbReference>
<dbReference type="InterPro" id="IPR017871">
    <property type="entry name" value="ABC_transporter-like_CS"/>
</dbReference>
<dbReference type="EMBL" id="FWYC01000013">
    <property type="protein sequence ID" value="SMD19957.1"/>
    <property type="molecule type" value="Genomic_DNA"/>
</dbReference>
<dbReference type="Gene3D" id="3.40.50.300">
    <property type="entry name" value="P-loop containing nucleotide triphosphate hydrolases"/>
    <property type="match status" value="1"/>
</dbReference>
<accession>A0A1W2FDI7</accession>
<dbReference type="PROSITE" id="PS00211">
    <property type="entry name" value="ABC_TRANSPORTER_1"/>
    <property type="match status" value="1"/>
</dbReference>
<dbReference type="GO" id="GO:0022857">
    <property type="term" value="F:transmembrane transporter activity"/>
    <property type="evidence" value="ECO:0007669"/>
    <property type="project" value="TreeGrafter"/>
</dbReference>
<name>A0A1W2FDI7_9PSEU</name>
<protein>
    <submittedName>
        <fullName evidence="4">Lipoprotein-releasing system ATP-binding protein</fullName>
    </submittedName>
</protein>
<dbReference type="STRING" id="40571.SAMN05660733_05754"/>
<dbReference type="Pfam" id="PF00005">
    <property type="entry name" value="ABC_tran"/>
    <property type="match status" value="1"/>
</dbReference>
<evidence type="ECO:0000256" key="1">
    <source>
        <dbReference type="ARBA" id="ARBA00022741"/>
    </source>
</evidence>
<evidence type="ECO:0000259" key="3">
    <source>
        <dbReference type="PROSITE" id="PS50893"/>
    </source>
</evidence>
<dbReference type="InterPro" id="IPR027417">
    <property type="entry name" value="P-loop_NTPase"/>
</dbReference>
<keyword evidence="4" id="KW-0449">Lipoprotein</keyword>